<dbReference type="PaxDb" id="7159-AAEL010699-PA"/>
<sequence length="56" mass="6346">MKAIKHEKSAINAFDCYPECATTALTIEKVSRCQPEDEKFDAIDFAQYVCFQGNLL</sequence>
<name>Q16S55_AEDAE</name>
<dbReference type="EMBL" id="CH477682">
    <property type="protein sequence ID" value="EAT37299.1"/>
    <property type="molecule type" value="Genomic_DNA"/>
</dbReference>
<dbReference type="HOGENOM" id="CLU_3015986_0_0_1"/>
<dbReference type="Proteomes" id="UP000682892">
    <property type="component" value="Unassembled WGS sequence"/>
</dbReference>
<evidence type="ECO:0000313" key="1">
    <source>
        <dbReference type="EMBL" id="EAT37299.1"/>
    </source>
</evidence>
<evidence type="ECO:0000313" key="2">
    <source>
        <dbReference type="Proteomes" id="UP000682892"/>
    </source>
</evidence>
<dbReference type="AlphaFoldDB" id="Q16S55"/>
<accession>Q16S55</accession>
<reference evidence="1" key="3">
    <citation type="submission" date="2012-09" db="EMBL/GenBank/DDBJ databases">
        <authorList>
            <consortium name="VectorBase"/>
        </authorList>
    </citation>
    <scope>NUCLEOTIDE SEQUENCE</scope>
    <source>
        <strain evidence="1">Liverpool</strain>
    </source>
</reference>
<organism evidence="1 2">
    <name type="scientific">Aedes aegypti</name>
    <name type="common">Yellowfever mosquito</name>
    <name type="synonym">Culex aegypti</name>
    <dbReference type="NCBI Taxonomy" id="7159"/>
    <lineage>
        <taxon>Eukaryota</taxon>
        <taxon>Metazoa</taxon>
        <taxon>Ecdysozoa</taxon>
        <taxon>Arthropoda</taxon>
        <taxon>Hexapoda</taxon>
        <taxon>Insecta</taxon>
        <taxon>Pterygota</taxon>
        <taxon>Neoptera</taxon>
        <taxon>Endopterygota</taxon>
        <taxon>Diptera</taxon>
        <taxon>Nematocera</taxon>
        <taxon>Culicoidea</taxon>
        <taxon>Culicidae</taxon>
        <taxon>Culicinae</taxon>
        <taxon>Aedini</taxon>
        <taxon>Aedes</taxon>
        <taxon>Stegomyia</taxon>
    </lineage>
</organism>
<proteinExistence type="predicted"/>
<reference evidence="1" key="1">
    <citation type="submission" date="2005-10" db="EMBL/GenBank/DDBJ databases">
        <authorList>
            <person name="Loftus B.J."/>
            <person name="Nene V.M."/>
            <person name="Hannick L.I."/>
            <person name="Bidwell S."/>
            <person name="Haas B."/>
            <person name="Amedeo P."/>
            <person name="Orvis J."/>
            <person name="Wortman J.R."/>
            <person name="White O.R."/>
            <person name="Salzberg S."/>
            <person name="Shumway M."/>
            <person name="Koo H."/>
            <person name="Zhao Y."/>
            <person name="Holmes M."/>
            <person name="Miller J."/>
            <person name="Schatz M."/>
            <person name="Pop M."/>
            <person name="Pai G."/>
            <person name="Utterback T."/>
            <person name="Rogers Y.-H."/>
            <person name="Kravitz S."/>
            <person name="Fraser C.M."/>
        </authorList>
    </citation>
    <scope>NUCLEOTIDE SEQUENCE</scope>
    <source>
        <strain evidence="1">Liverpool</strain>
    </source>
</reference>
<reference evidence="1" key="2">
    <citation type="journal article" date="2007" name="Science">
        <title>Genome sequence of Aedes aegypti, a major arbovirus vector.</title>
        <authorList>
            <person name="Nene V."/>
            <person name="Wortman J.R."/>
            <person name="Lawson D."/>
            <person name="Haas B."/>
            <person name="Kodira C."/>
            <person name="Tu Z.J."/>
            <person name="Loftus B."/>
            <person name="Xi Z."/>
            <person name="Megy K."/>
            <person name="Grabherr M."/>
            <person name="Ren Q."/>
            <person name="Zdobnov E.M."/>
            <person name="Lobo N.F."/>
            <person name="Campbell K.S."/>
            <person name="Brown S.E."/>
            <person name="Bonaldo M.F."/>
            <person name="Zhu J."/>
            <person name="Sinkins S.P."/>
            <person name="Hogenkamp D.G."/>
            <person name="Amedeo P."/>
            <person name="Arensburger P."/>
            <person name="Atkinson P.W."/>
            <person name="Bidwell S."/>
            <person name="Biedler J."/>
            <person name="Birney E."/>
            <person name="Bruggner R.V."/>
            <person name="Costas J."/>
            <person name="Coy M.R."/>
            <person name="Crabtree J."/>
            <person name="Crawford M."/>
            <person name="Debruyn B."/>
            <person name="Decaprio D."/>
            <person name="Eiglmeier K."/>
            <person name="Eisenstadt E."/>
            <person name="El-Dorry H."/>
            <person name="Gelbart W.M."/>
            <person name="Gomes S.L."/>
            <person name="Hammond M."/>
            <person name="Hannick L.I."/>
            <person name="Hogan J.R."/>
            <person name="Holmes M.H."/>
            <person name="Jaffe D."/>
            <person name="Johnston J.S."/>
            <person name="Kennedy R.C."/>
            <person name="Koo H."/>
            <person name="Kravitz S."/>
            <person name="Kriventseva E.V."/>
            <person name="Kulp D."/>
            <person name="Labutti K."/>
            <person name="Lee E."/>
            <person name="Li S."/>
            <person name="Lovin D.D."/>
            <person name="Mao C."/>
            <person name="Mauceli E."/>
            <person name="Menck C.F."/>
            <person name="Miller J.R."/>
            <person name="Montgomery P."/>
            <person name="Mori A."/>
            <person name="Nascimento A.L."/>
            <person name="Naveira H.F."/>
            <person name="Nusbaum C."/>
            <person name="O'leary S."/>
            <person name="Orvis J."/>
            <person name="Pertea M."/>
            <person name="Quesneville H."/>
            <person name="Reidenbach K.R."/>
            <person name="Rogers Y.H."/>
            <person name="Roth C.W."/>
            <person name="Schneider J.R."/>
            <person name="Schatz M."/>
            <person name="Shumway M."/>
            <person name="Stanke M."/>
            <person name="Stinson E.O."/>
            <person name="Tubio J.M."/>
            <person name="Vanzee J.P."/>
            <person name="Verjovski-Almeida S."/>
            <person name="Werner D."/>
            <person name="White O."/>
            <person name="Wyder S."/>
            <person name="Zeng Q."/>
            <person name="Zhao Q."/>
            <person name="Zhao Y."/>
            <person name="Hill C.A."/>
            <person name="Raikhel A.S."/>
            <person name="Soares M.B."/>
            <person name="Knudson D.L."/>
            <person name="Lee N.H."/>
            <person name="Galagan J."/>
            <person name="Salzberg S.L."/>
            <person name="Paulsen I.T."/>
            <person name="Dimopoulos G."/>
            <person name="Collins F.H."/>
            <person name="Birren B."/>
            <person name="Fraser-Liggett C.M."/>
            <person name="Severson D.W."/>
        </authorList>
    </citation>
    <scope>NUCLEOTIDE SEQUENCE [LARGE SCALE GENOMIC DNA]</scope>
    <source>
        <strain evidence="1">Liverpool</strain>
    </source>
</reference>
<protein>
    <submittedName>
        <fullName evidence="1">AAEL010699-PA</fullName>
    </submittedName>
</protein>
<gene>
    <name evidence="1" type="ORF">AaeL_AAEL010699</name>
</gene>